<dbReference type="CDD" id="cd00105">
    <property type="entry name" value="KH-I"/>
    <property type="match status" value="1"/>
</dbReference>
<feature type="non-terminal residue" evidence="4">
    <location>
        <position position="1"/>
    </location>
</feature>
<feature type="compositionally biased region" description="Basic residues" evidence="2">
    <location>
        <begin position="171"/>
        <end position="182"/>
    </location>
</feature>
<reference evidence="4" key="1">
    <citation type="journal article" date="2014" name="Insect Biochem. Mol. Biol.">
        <title>An insight into the sialome of the frog biting fly, Corethrella appendiculata.</title>
        <authorList>
            <person name="Ribeiro J.M.C."/>
            <person name="Chagas A.C."/>
            <person name="Pham V.M."/>
            <person name="Lounibos L.P."/>
            <person name="Calvo E."/>
        </authorList>
    </citation>
    <scope>NUCLEOTIDE SEQUENCE</scope>
    <source>
        <tissue evidence="4">Salivary glands</tissue>
    </source>
</reference>
<name>U5ESQ8_9DIPT</name>
<dbReference type="EMBL" id="GANO01004721">
    <property type="protein sequence ID" value="JAB55150.1"/>
    <property type="molecule type" value="mRNA"/>
</dbReference>
<evidence type="ECO:0000259" key="3">
    <source>
        <dbReference type="SMART" id="SM00322"/>
    </source>
</evidence>
<dbReference type="GO" id="GO:0003723">
    <property type="term" value="F:RNA binding"/>
    <property type="evidence" value="ECO:0007669"/>
    <property type="project" value="UniProtKB-UniRule"/>
</dbReference>
<dbReference type="SUPFAM" id="SSF54791">
    <property type="entry name" value="Eukaryotic type KH-domain (KH-domain type I)"/>
    <property type="match status" value="1"/>
</dbReference>
<dbReference type="Gene3D" id="3.30.1370.10">
    <property type="entry name" value="K Homology domain, type 1"/>
    <property type="match status" value="1"/>
</dbReference>
<feature type="region of interest" description="Disordered" evidence="2">
    <location>
        <begin position="1"/>
        <end position="73"/>
    </location>
</feature>
<proteinExistence type="evidence at transcript level"/>
<dbReference type="Pfam" id="PF00013">
    <property type="entry name" value="KH_1"/>
    <property type="match status" value="1"/>
</dbReference>
<feature type="compositionally biased region" description="Basic and acidic residues" evidence="2">
    <location>
        <begin position="25"/>
        <end position="59"/>
    </location>
</feature>
<protein>
    <submittedName>
        <fullName evidence="4">Putative k-similarity type rna binding protein</fullName>
    </submittedName>
</protein>
<feature type="compositionally biased region" description="Basic and acidic residues" evidence="2">
    <location>
        <begin position="154"/>
        <end position="170"/>
    </location>
</feature>
<evidence type="ECO:0000256" key="1">
    <source>
        <dbReference type="PROSITE-ProRule" id="PRU00117"/>
    </source>
</evidence>
<dbReference type="InterPro" id="IPR004087">
    <property type="entry name" value="KH_dom"/>
</dbReference>
<dbReference type="AlphaFoldDB" id="U5ESQ8"/>
<dbReference type="PROSITE" id="PS50084">
    <property type="entry name" value="KH_TYPE_1"/>
    <property type="match status" value="1"/>
</dbReference>
<keyword evidence="1" id="KW-0694">RNA-binding</keyword>
<evidence type="ECO:0000256" key="2">
    <source>
        <dbReference type="SAM" id="MobiDB-lite"/>
    </source>
</evidence>
<accession>U5ESQ8</accession>
<dbReference type="InterPro" id="IPR036612">
    <property type="entry name" value="KH_dom_type_1_sf"/>
</dbReference>
<dbReference type="SMART" id="SM00322">
    <property type="entry name" value="KH"/>
    <property type="match status" value="1"/>
</dbReference>
<feature type="region of interest" description="Disordered" evidence="2">
    <location>
        <begin position="154"/>
        <end position="182"/>
    </location>
</feature>
<feature type="domain" description="K Homology" evidence="3">
    <location>
        <begin position="79"/>
        <end position="149"/>
    </location>
</feature>
<organism evidence="4">
    <name type="scientific">Corethrella appendiculata</name>
    <dbReference type="NCBI Taxonomy" id="1370023"/>
    <lineage>
        <taxon>Eukaryota</taxon>
        <taxon>Metazoa</taxon>
        <taxon>Ecdysozoa</taxon>
        <taxon>Arthropoda</taxon>
        <taxon>Hexapoda</taxon>
        <taxon>Insecta</taxon>
        <taxon>Pterygota</taxon>
        <taxon>Neoptera</taxon>
        <taxon>Endopterygota</taxon>
        <taxon>Diptera</taxon>
        <taxon>Nematocera</taxon>
        <taxon>Culicoidea</taxon>
        <taxon>Chaoboridae</taxon>
        <taxon>Corethrella</taxon>
    </lineage>
</organism>
<sequence>RNRSPAYRRNGSPGYRGGGGRRRDRSRDRGGFRDDRRRSRSRDRGFRRGGFNDRRDRGFRNGYGGGDRRGGFRPYDSADAITEVFEVDADKVKFIIGRNGQKIRQIQDRCRVSVQIDKERNKSGNNQVTVTGKRPNIDRARDFITDIVNDERFNRERSEDDRDRSRDRERRDRRRSSRDRSY</sequence>
<evidence type="ECO:0000313" key="4">
    <source>
        <dbReference type="EMBL" id="JAB55150.1"/>
    </source>
</evidence>
<dbReference type="InterPro" id="IPR004088">
    <property type="entry name" value="KH_dom_type_1"/>
</dbReference>
<dbReference type="GO" id="GO:0010468">
    <property type="term" value="P:regulation of gene expression"/>
    <property type="evidence" value="ECO:0007669"/>
    <property type="project" value="UniProtKB-ARBA"/>
</dbReference>